<dbReference type="Gene3D" id="3.40.50.410">
    <property type="entry name" value="von Willebrand factor, type A domain"/>
    <property type="match status" value="1"/>
</dbReference>
<keyword evidence="2" id="KW-0732">Signal</keyword>
<proteinExistence type="predicted"/>
<organism evidence="5 6">
    <name type="scientific">Priapulus caudatus</name>
    <name type="common">Priapulid worm</name>
    <dbReference type="NCBI Taxonomy" id="37621"/>
    <lineage>
        <taxon>Eukaryota</taxon>
        <taxon>Metazoa</taxon>
        <taxon>Ecdysozoa</taxon>
        <taxon>Scalidophora</taxon>
        <taxon>Priapulida</taxon>
        <taxon>Priapulimorpha</taxon>
        <taxon>Priapulimorphida</taxon>
        <taxon>Priapulidae</taxon>
        <taxon>Priapulus</taxon>
    </lineage>
</organism>
<evidence type="ECO:0000256" key="2">
    <source>
        <dbReference type="SAM" id="SignalP"/>
    </source>
</evidence>
<dbReference type="CDD" id="cd00054">
    <property type="entry name" value="EGF_CA"/>
    <property type="match status" value="1"/>
</dbReference>
<dbReference type="InterPro" id="IPR002035">
    <property type="entry name" value="VWF_A"/>
</dbReference>
<dbReference type="SMART" id="SM00327">
    <property type="entry name" value="VWA"/>
    <property type="match status" value="1"/>
</dbReference>
<comment type="caution">
    <text evidence="1">Lacks conserved residue(s) required for the propagation of feature annotation.</text>
</comment>
<keyword evidence="5" id="KW-1185">Reference proteome</keyword>
<accession>A0ABM1DNX6</accession>
<dbReference type="GeneID" id="106804816"/>
<dbReference type="Proteomes" id="UP000695022">
    <property type="component" value="Unplaced"/>
</dbReference>
<dbReference type="SUPFAM" id="SSF57196">
    <property type="entry name" value="EGF/Laminin"/>
    <property type="match status" value="1"/>
</dbReference>
<protein>
    <submittedName>
        <fullName evidence="6">Uncharacterized protein LOC106804816</fullName>
    </submittedName>
</protein>
<dbReference type="PANTHER" id="PTHR24020">
    <property type="entry name" value="COLLAGEN ALPHA"/>
    <property type="match status" value="1"/>
</dbReference>
<feature type="signal peptide" evidence="2">
    <location>
        <begin position="1"/>
        <end position="21"/>
    </location>
</feature>
<feature type="domain" description="EGF-like" evidence="3">
    <location>
        <begin position="40"/>
        <end position="76"/>
    </location>
</feature>
<feature type="domain" description="VWFA" evidence="4">
    <location>
        <begin position="118"/>
        <end position="311"/>
    </location>
</feature>
<dbReference type="PROSITE" id="PS50234">
    <property type="entry name" value="VWFA"/>
    <property type="match status" value="1"/>
</dbReference>
<reference evidence="6" key="1">
    <citation type="submission" date="2025-08" db="UniProtKB">
        <authorList>
            <consortium name="RefSeq"/>
        </authorList>
    </citation>
    <scope>IDENTIFICATION</scope>
</reference>
<evidence type="ECO:0000259" key="3">
    <source>
        <dbReference type="PROSITE" id="PS50026"/>
    </source>
</evidence>
<dbReference type="PROSITE" id="PS50026">
    <property type="entry name" value="EGF_3"/>
    <property type="match status" value="1"/>
</dbReference>
<evidence type="ECO:0000259" key="4">
    <source>
        <dbReference type="PROSITE" id="PS50234"/>
    </source>
</evidence>
<dbReference type="Pfam" id="PF00092">
    <property type="entry name" value="VWA"/>
    <property type="match status" value="1"/>
</dbReference>
<feature type="chain" id="PRO_5045392002" evidence="2">
    <location>
        <begin position="22"/>
        <end position="313"/>
    </location>
</feature>
<dbReference type="PANTHER" id="PTHR24020:SF20">
    <property type="entry name" value="PH DOMAIN-CONTAINING PROTEIN"/>
    <property type="match status" value="1"/>
</dbReference>
<dbReference type="RefSeq" id="XP_014661647.1">
    <property type="nucleotide sequence ID" value="XM_014806161.1"/>
</dbReference>
<dbReference type="InterPro" id="IPR000742">
    <property type="entry name" value="EGF"/>
</dbReference>
<dbReference type="Pfam" id="PF00008">
    <property type="entry name" value="EGF"/>
    <property type="match status" value="1"/>
</dbReference>
<evidence type="ECO:0000313" key="5">
    <source>
        <dbReference type="Proteomes" id="UP000695022"/>
    </source>
</evidence>
<keyword evidence="1" id="KW-0245">EGF-like domain</keyword>
<sequence length="313" mass="34262">MQVKLCITVALLAFIVQPSQQASFFDRLAGNGPTIAQDAPADTCADEPCHNGGSCSEDGVGYECACPENVAGKTCEDTAARDRINKIRNFKASVVQNVHAQTDDFSIDANPNANEDVDIILIVDRSLSVGQPSFEQAKCALKEWVQLFQDDLTIQARVMILSYGREVILHGNFTAYRSVEEVNYAIDDIAYRYHSDLCRDQNDNCATCTNLALAEAYDRFIDESSNSRPDATRAVVLITDGRSNCPGTKETCLVAGNLKADLNVDVFVQAVGQRIDADEIMCIATEGNFNLQPDYEGTCQETGRARELDTVHP</sequence>
<dbReference type="InterPro" id="IPR036465">
    <property type="entry name" value="vWFA_dom_sf"/>
</dbReference>
<keyword evidence="1" id="KW-1015">Disulfide bond</keyword>
<dbReference type="PROSITE" id="PS00022">
    <property type="entry name" value="EGF_1"/>
    <property type="match status" value="1"/>
</dbReference>
<dbReference type="Gene3D" id="2.10.25.10">
    <property type="entry name" value="Laminin"/>
    <property type="match status" value="1"/>
</dbReference>
<name>A0ABM1DNX6_PRICU</name>
<dbReference type="SUPFAM" id="SSF53300">
    <property type="entry name" value="vWA-like"/>
    <property type="match status" value="1"/>
</dbReference>
<evidence type="ECO:0000256" key="1">
    <source>
        <dbReference type="PROSITE-ProRule" id="PRU00076"/>
    </source>
</evidence>
<dbReference type="InterPro" id="IPR050525">
    <property type="entry name" value="ECM_Assembly_Org"/>
</dbReference>
<dbReference type="SMART" id="SM00181">
    <property type="entry name" value="EGF"/>
    <property type="match status" value="1"/>
</dbReference>
<gene>
    <name evidence="6" type="primary">LOC106804816</name>
</gene>
<evidence type="ECO:0000313" key="6">
    <source>
        <dbReference type="RefSeq" id="XP_014661647.1"/>
    </source>
</evidence>
<feature type="disulfide bond" evidence="1">
    <location>
        <begin position="66"/>
        <end position="75"/>
    </location>
</feature>
<dbReference type="CDD" id="cd01450">
    <property type="entry name" value="vWFA_subfamily_ECM"/>
    <property type="match status" value="1"/>
</dbReference>